<reference evidence="2 3" key="1">
    <citation type="submission" date="2021-03" db="EMBL/GenBank/DDBJ databases">
        <title>The complete genome sequence of Acetobacter suratthaniensis TBRC 1719.</title>
        <authorList>
            <person name="Charoenyingcharoen P."/>
            <person name="Yukphan P."/>
        </authorList>
    </citation>
    <scope>NUCLEOTIDE SEQUENCE [LARGE SCALE GENOMIC DNA]</scope>
    <source>
        <strain evidence="2 3">TBRC 1719</strain>
    </source>
</reference>
<dbReference type="Gene3D" id="3.90.1010.10">
    <property type="match status" value="1"/>
</dbReference>
<dbReference type="RefSeq" id="WP_207853023.1">
    <property type="nucleotide sequence ID" value="NZ_JAFVMG010000002.1"/>
</dbReference>
<dbReference type="CDD" id="cd06664">
    <property type="entry name" value="IscU_like"/>
    <property type="match status" value="1"/>
</dbReference>
<gene>
    <name evidence="2" type="ORF">J2D75_03800</name>
</gene>
<proteinExistence type="predicted"/>
<evidence type="ECO:0000313" key="2">
    <source>
        <dbReference type="EMBL" id="MBO1327599.1"/>
    </source>
</evidence>
<evidence type="ECO:0000313" key="3">
    <source>
        <dbReference type="Proteomes" id="UP000664399"/>
    </source>
</evidence>
<feature type="domain" description="NIF system FeS cluster assembly NifU N-terminal" evidence="1">
    <location>
        <begin position="9"/>
        <end position="91"/>
    </location>
</feature>
<protein>
    <submittedName>
        <fullName evidence="2">Iron-sulfur cluster assembly scaffold protein</fullName>
    </submittedName>
</protein>
<accession>A0ABS3LJ56</accession>
<dbReference type="InterPro" id="IPR002871">
    <property type="entry name" value="NIF_FeS_clus_asmbl_NifU_N"/>
</dbReference>
<name>A0ABS3LJ56_9PROT</name>
<dbReference type="EMBL" id="JAFVMG010000002">
    <property type="protein sequence ID" value="MBO1327599.1"/>
    <property type="molecule type" value="Genomic_DNA"/>
</dbReference>
<evidence type="ECO:0000259" key="1">
    <source>
        <dbReference type="Pfam" id="PF01592"/>
    </source>
</evidence>
<sequence length="152" mass="16606">MSDAAQDLYDLQIVERARNPRYAGDLPEANLSGEGRNPLCGDRTRLDIALQGYHISQIRHRTRGCALCTAAADMLAERLSGCSVEEAQAVGVRFSAALVTQDAIEQVESPPEGTPSLGVMQPLTAVRFHKARIRCVELPWVALKEALTHVRV</sequence>
<dbReference type="Pfam" id="PF01592">
    <property type="entry name" value="NifU_N"/>
    <property type="match status" value="1"/>
</dbReference>
<organism evidence="2 3">
    <name type="scientific">Acetobacter suratthaniensis</name>
    <dbReference type="NCBI Taxonomy" id="1502841"/>
    <lineage>
        <taxon>Bacteria</taxon>
        <taxon>Pseudomonadati</taxon>
        <taxon>Pseudomonadota</taxon>
        <taxon>Alphaproteobacteria</taxon>
        <taxon>Acetobacterales</taxon>
        <taxon>Acetobacteraceae</taxon>
        <taxon>Acetobacter</taxon>
    </lineage>
</organism>
<keyword evidence="3" id="KW-1185">Reference proteome</keyword>
<dbReference type="Proteomes" id="UP000664399">
    <property type="component" value="Unassembled WGS sequence"/>
</dbReference>
<dbReference type="SUPFAM" id="SSF82649">
    <property type="entry name" value="SufE/NifU"/>
    <property type="match status" value="1"/>
</dbReference>
<comment type="caution">
    <text evidence="2">The sequence shown here is derived from an EMBL/GenBank/DDBJ whole genome shotgun (WGS) entry which is preliminary data.</text>
</comment>